<evidence type="ECO:0000256" key="6">
    <source>
        <dbReference type="ARBA" id="ARBA00048612"/>
    </source>
</evidence>
<dbReference type="GO" id="GO:0032981">
    <property type="term" value="P:mitochondrial respiratory chain complex I assembly"/>
    <property type="evidence" value="ECO:0007669"/>
    <property type="project" value="TreeGrafter"/>
</dbReference>
<dbReference type="KEGG" id="nvi:100116178"/>
<gene>
    <name evidence="8" type="primary">100116178</name>
</gene>
<dbReference type="InParanoid" id="A0A7M7G2R0"/>
<dbReference type="AlphaFoldDB" id="A0A7M7G2R0"/>
<dbReference type="SMR" id="A0A7M7G2R0"/>
<evidence type="ECO:0000313" key="8">
    <source>
        <dbReference type="EnsemblMetazoa" id="XP_001600721"/>
    </source>
</evidence>
<dbReference type="OrthoDB" id="438553at2759"/>
<dbReference type="Gene3D" id="3.40.50.12710">
    <property type="match status" value="1"/>
</dbReference>
<dbReference type="EnsemblMetazoa" id="XM_001600671">
    <property type="protein sequence ID" value="XP_001600721"/>
    <property type="gene ID" value="LOC100116178"/>
</dbReference>
<keyword evidence="3 7" id="KW-0489">Methyltransferase</keyword>
<evidence type="ECO:0000256" key="7">
    <source>
        <dbReference type="RuleBase" id="RU364114"/>
    </source>
</evidence>
<dbReference type="InterPro" id="IPR003788">
    <property type="entry name" value="NDUFAF7"/>
</dbReference>
<name>A0A7M7G2R0_NASVI</name>
<comment type="function">
    <text evidence="7">Arginine methyltransferase involved in the assembly or stability of mitochondrial NADH:ubiquinone oxidoreductase complex (complex I).</text>
</comment>
<dbReference type="Pfam" id="PF02636">
    <property type="entry name" value="Methyltransf_28"/>
    <property type="match status" value="1"/>
</dbReference>
<evidence type="ECO:0000256" key="2">
    <source>
        <dbReference type="ARBA" id="ARBA00005891"/>
    </source>
</evidence>
<dbReference type="GO" id="GO:0032259">
    <property type="term" value="P:methylation"/>
    <property type="evidence" value="ECO:0007669"/>
    <property type="project" value="UniProtKB-KW"/>
</dbReference>
<evidence type="ECO:0000256" key="5">
    <source>
        <dbReference type="ARBA" id="ARBA00023128"/>
    </source>
</evidence>
<dbReference type="SUPFAM" id="SSF53335">
    <property type="entry name" value="S-adenosyl-L-methionine-dependent methyltransferases"/>
    <property type="match status" value="1"/>
</dbReference>
<accession>A0A7M7G2R0</accession>
<keyword evidence="5 7" id="KW-0496">Mitochondrion</keyword>
<comment type="catalytic activity">
    <reaction evidence="6 7">
        <text>L-arginyl-[protein] + 2 S-adenosyl-L-methionine = N(omega),N(omega)'-dimethyl-L-arginyl-[protein] + 2 S-adenosyl-L-homocysteine + 2 H(+)</text>
        <dbReference type="Rhea" id="RHEA:48108"/>
        <dbReference type="Rhea" id="RHEA-COMP:10532"/>
        <dbReference type="Rhea" id="RHEA-COMP:11992"/>
        <dbReference type="ChEBI" id="CHEBI:15378"/>
        <dbReference type="ChEBI" id="CHEBI:29965"/>
        <dbReference type="ChEBI" id="CHEBI:57856"/>
        <dbReference type="ChEBI" id="CHEBI:59789"/>
        <dbReference type="ChEBI" id="CHEBI:88221"/>
        <dbReference type="EC" id="2.1.1.320"/>
    </reaction>
</comment>
<reference evidence="8" key="1">
    <citation type="submission" date="2021-01" db="UniProtKB">
        <authorList>
            <consortium name="EnsemblMetazoa"/>
        </authorList>
    </citation>
    <scope>IDENTIFICATION</scope>
</reference>
<dbReference type="Proteomes" id="UP000002358">
    <property type="component" value="Chromosome 1"/>
</dbReference>
<evidence type="ECO:0000256" key="3">
    <source>
        <dbReference type="ARBA" id="ARBA00022603"/>
    </source>
</evidence>
<sequence>MNCIARKVHQKIACNSALNYHLRKFLFTSTSCPVLNQTASEHQDLNNNNSDLSKDLYTRIKLSGPISVANYMKTVLTHPTKGYYTTKDVFGQKGDFITSPEVSQLFGEMIGLWIITECNKIHYKSFQIVELGPGRGTLTHDILRVFRQLGWTDRISAINYVEVSPVLAKIQKENLCSTVNSEEITAPSNKSYQFGKTKDKIEIYWYKSIADLPEGFTVFIAQEFFDALPIHKFQKTKDGWFEVLVDVDPNSEKVPKFRYVLAKTDACDSILDKSDKREHVEISPEAMNIMRYISSAITQNGGFSLFVDYGHNGEKTDTFRAFRDHKQCDPLKDPGTADLTADVDFALLKKVAKESNKLLCYGPLAQREFLKDTGIDIRLMNLCKNATEEEKQQLQSGYDKIMNPNEMGTCFKVVSMFPYVLKDYLKKLPVNGFEKYKSED</sequence>
<dbReference type="PANTHER" id="PTHR12049:SF7">
    <property type="entry name" value="PROTEIN ARGININE METHYLTRANSFERASE NDUFAF7, MITOCHONDRIAL"/>
    <property type="match status" value="1"/>
</dbReference>
<evidence type="ECO:0000313" key="9">
    <source>
        <dbReference type="Proteomes" id="UP000002358"/>
    </source>
</evidence>
<dbReference type="OMA" id="YYHPQRN"/>
<keyword evidence="4 7" id="KW-0808">Transferase</keyword>
<evidence type="ECO:0000256" key="1">
    <source>
        <dbReference type="ARBA" id="ARBA00004173"/>
    </source>
</evidence>
<proteinExistence type="inferred from homology"/>
<organism evidence="8 9">
    <name type="scientific">Nasonia vitripennis</name>
    <name type="common">Parasitic wasp</name>
    <dbReference type="NCBI Taxonomy" id="7425"/>
    <lineage>
        <taxon>Eukaryota</taxon>
        <taxon>Metazoa</taxon>
        <taxon>Ecdysozoa</taxon>
        <taxon>Arthropoda</taxon>
        <taxon>Hexapoda</taxon>
        <taxon>Insecta</taxon>
        <taxon>Pterygota</taxon>
        <taxon>Neoptera</taxon>
        <taxon>Endopterygota</taxon>
        <taxon>Hymenoptera</taxon>
        <taxon>Apocrita</taxon>
        <taxon>Proctotrupomorpha</taxon>
        <taxon>Chalcidoidea</taxon>
        <taxon>Pteromalidae</taxon>
        <taxon>Pteromalinae</taxon>
        <taxon>Nasonia</taxon>
    </lineage>
</organism>
<dbReference type="InterPro" id="IPR038375">
    <property type="entry name" value="NDUFAF7_sf"/>
</dbReference>
<comment type="similarity">
    <text evidence="2 7">Belongs to the NDUFAF7 family.</text>
</comment>
<dbReference type="GO" id="GO:0035243">
    <property type="term" value="F:protein-arginine omega-N symmetric methyltransferase activity"/>
    <property type="evidence" value="ECO:0007669"/>
    <property type="project" value="UniProtKB-EC"/>
</dbReference>
<protein>
    <recommendedName>
        <fullName evidence="7">Protein arginine methyltransferase NDUFAF7</fullName>
        <ecNumber evidence="7">2.1.1.320</ecNumber>
    </recommendedName>
</protein>
<dbReference type="GO" id="GO:0005739">
    <property type="term" value="C:mitochondrion"/>
    <property type="evidence" value="ECO:0007669"/>
    <property type="project" value="UniProtKB-SubCell"/>
</dbReference>
<dbReference type="InterPro" id="IPR029063">
    <property type="entry name" value="SAM-dependent_MTases_sf"/>
</dbReference>
<dbReference type="PANTHER" id="PTHR12049">
    <property type="entry name" value="PROTEIN ARGININE METHYLTRANSFERASE NDUFAF7, MITOCHONDRIAL"/>
    <property type="match status" value="1"/>
</dbReference>
<dbReference type="FunCoup" id="A0A7M7G2R0">
    <property type="interactions" value="1248"/>
</dbReference>
<dbReference type="EC" id="2.1.1.320" evidence="7"/>
<keyword evidence="9" id="KW-1185">Reference proteome</keyword>
<comment type="subcellular location">
    <subcellularLocation>
        <location evidence="1 7">Mitochondrion</location>
    </subcellularLocation>
</comment>
<evidence type="ECO:0000256" key="4">
    <source>
        <dbReference type="ARBA" id="ARBA00022679"/>
    </source>
</evidence>